<dbReference type="FunFam" id="3.30.565.10:FF:000006">
    <property type="entry name" value="Sensor histidine kinase WalK"/>
    <property type="match status" value="1"/>
</dbReference>
<evidence type="ECO:0000256" key="1">
    <source>
        <dbReference type="ARBA" id="ARBA00000085"/>
    </source>
</evidence>
<evidence type="ECO:0000256" key="2">
    <source>
        <dbReference type="ARBA" id="ARBA00012438"/>
    </source>
</evidence>
<keyword evidence="13" id="KW-1185">Reference proteome</keyword>
<evidence type="ECO:0000256" key="8">
    <source>
        <dbReference type="SAM" id="Phobius"/>
    </source>
</evidence>
<dbReference type="InterPro" id="IPR050736">
    <property type="entry name" value="Sensor_HK_Regulatory"/>
</dbReference>
<feature type="transmembrane region" description="Helical" evidence="8">
    <location>
        <begin position="199"/>
        <end position="223"/>
    </location>
</feature>
<dbReference type="Pfam" id="PF00512">
    <property type="entry name" value="HisKA"/>
    <property type="match status" value="1"/>
</dbReference>
<dbReference type="InterPro" id="IPR003594">
    <property type="entry name" value="HATPase_dom"/>
</dbReference>
<dbReference type="InterPro" id="IPR004358">
    <property type="entry name" value="Sig_transdc_His_kin-like_C"/>
</dbReference>
<reference evidence="12 13" key="1">
    <citation type="submission" date="2016-12" db="EMBL/GenBank/DDBJ databases">
        <authorList>
            <person name="Song W.-J."/>
            <person name="Kurnit D.M."/>
        </authorList>
    </citation>
    <scope>NUCLEOTIDE SEQUENCE [LARGE SCALE GENOMIC DNA]</scope>
    <source>
        <strain evidence="12 13">HSG9</strain>
    </source>
</reference>
<dbReference type="Proteomes" id="UP000191680">
    <property type="component" value="Unassembled WGS sequence"/>
</dbReference>
<dbReference type="Gene3D" id="1.10.287.130">
    <property type="match status" value="1"/>
</dbReference>
<dbReference type="Gene3D" id="3.30.450.20">
    <property type="entry name" value="PAS domain"/>
    <property type="match status" value="1"/>
</dbReference>
<comment type="catalytic activity">
    <reaction evidence="1">
        <text>ATP + protein L-histidine = ADP + protein N-phospho-L-histidine.</text>
        <dbReference type="EC" id="2.7.13.3"/>
    </reaction>
</comment>
<dbReference type="Pfam" id="PF20973">
    <property type="entry name" value="VUPS"/>
    <property type="match status" value="1"/>
</dbReference>
<evidence type="ECO:0000256" key="5">
    <source>
        <dbReference type="ARBA" id="ARBA00022777"/>
    </source>
</evidence>
<dbReference type="SMART" id="SM00091">
    <property type="entry name" value="PAS"/>
    <property type="match status" value="1"/>
</dbReference>
<keyword evidence="7" id="KW-0175">Coiled coil</keyword>
<feature type="domain" description="PAC" evidence="11">
    <location>
        <begin position="339"/>
        <end position="391"/>
    </location>
</feature>
<keyword evidence="3" id="KW-0597">Phosphoprotein</keyword>
<name>A0A1V6LTJ7_9FLAO</name>
<dbReference type="PRINTS" id="PR00344">
    <property type="entry name" value="BCTRLSENSOR"/>
</dbReference>
<dbReference type="Pfam" id="PF08447">
    <property type="entry name" value="PAS_3"/>
    <property type="match status" value="1"/>
</dbReference>
<evidence type="ECO:0000256" key="3">
    <source>
        <dbReference type="ARBA" id="ARBA00022553"/>
    </source>
</evidence>
<feature type="transmembrane region" description="Helical" evidence="8">
    <location>
        <begin position="93"/>
        <end position="114"/>
    </location>
</feature>
<comment type="caution">
    <text evidence="12">The sequence shown here is derived from an EMBL/GenBank/DDBJ whole genome shotgun (WGS) entry which is preliminary data.</text>
</comment>
<dbReference type="InterPro" id="IPR001610">
    <property type="entry name" value="PAC"/>
</dbReference>
<dbReference type="PROSITE" id="PS50112">
    <property type="entry name" value="PAS"/>
    <property type="match status" value="1"/>
</dbReference>
<evidence type="ECO:0000256" key="6">
    <source>
        <dbReference type="ARBA" id="ARBA00023012"/>
    </source>
</evidence>
<dbReference type="InterPro" id="IPR035965">
    <property type="entry name" value="PAS-like_dom_sf"/>
</dbReference>
<feature type="transmembrane region" description="Helical" evidence="8">
    <location>
        <begin position="134"/>
        <end position="158"/>
    </location>
</feature>
<dbReference type="NCBIfam" id="TIGR00229">
    <property type="entry name" value="sensory_box"/>
    <property type="match status" value="1"/>
</dbReference>
<keyword evidence="5" id="KW-0418">Kinase</keyword>
<dbReference type="PANTHER" id="PTHR43711:SF31">
    <property type="entry name" value="HISTIDINE KINASE"/>
    <property type="match status" value="1"/>
</dbReference>
<dbReference type="SMART" id="SM00387">
    <property type="entry name" value="HATPase_c"/>
    <property type="match status" value="1"/>
</dbReference>
<protein>
    <recommendedName>
        <fullName evidence="2">histidine kinase</fullName>
        <ecNumber evidence="2">2.7.13.3</ecNumber>
    </recommendedName>
</protein>
<dbReference type="SMART" id="SM00388">
    <property type="entry name" value="HisKA"/>
    <property type="match status" value="1"/>
</dbReference>
<keyword evidence="6" id="KW-0902">Two-component regulatory system</keyword>
<dbReference type="CDD" id="cd00130">
    <property type="entry name" value="PAS"/>
    <property type="match status" value="1"/>
</dbReference>
<dbReference type="AlphaFoldDB" id="A0A1V6LTJ7"/>
<dbReference type="Pfam" id="PF02518">
    <property type="entry name" value="HATPase_c"/>
    <property type="match status" value="1"/>
</dbReference>
<evidence type="ECO:0000259" key="9">
    <source>
        <dbReference type="PROSITE" id="PS50109"/>
    </source>
</evidence>
<organism evidence="12 13">
    <name type="scientific">Croceivirga radicis</name>
    <dbReference type="NCBI Taxonomy" id="1929488"/>
    <lineage>
        <taxon>Bacteria</taxon>
        <taxon>Pseudomonadati</taxon>
        <taxon>Bacteroidota</taxon>
        <taxon>Flavobacteriia</taxon>
        <taxon>Flavobacteriales</taxon>
        <taxon>Flavobacteriaceae</taxon>
        <taxon>Croceivirga</taxon>
    </lineage>
</organism>
<dbReference type="GO" id="GO:0000155">
    <property type="term" value="F:phosphorelay sensor kinase activity"/>
    <property type="evidence" value="ECO:0007669"/>
    <property type="project" value="InterPro"/>
</dbReference>
<sequence length="642" mass="73381">MDFNQLGIFFLQTTLVSGLILTLFRVRKTMGLGMVYICLGLFQFIQVFLPTNFYMKITGVLAVSFASVVFTTVLFTMLLVYIKEDANETKKVIYALLLSNLVIALTLLILNFNLGSQNYTNPYGISMIESPLKFKILLLGTLVLLADMIFAIFLYEFISKYINKLFFRIFLTMVLVLAFDSFVFNLITFWDRDNLSELISSSIIAKVFTATFLSFLYTIYLAYFEKDNKAEELLKIQDIFQKLSYKQKFELASKDIIKTSTELQIKEDRYKTLTDTAPVGVFHTTPTGETTYVNPKWCEITGISAEDAIKDGWKNYIHPDDVDRISHCWNEAVNKKMSSSAAYRFIRKDGTLRWVLGNAVPELNKKNEIIGFIGTTTDITEIKKYQEQLIQLKNKAEEANRLKSAFLANVSHEIRTPMNGILGFTNLLKNQQLTSDDRLEYLDIIEDSGRRMLHIMNDIINISRIEAGSVELHKETFDLLNLLTYKLDFFTPIAQKKNLELIYEKNEPDHPIIMHTDKDKVCSIVSNFITNAIKYTDKGSVTFGYQLQKDNVQLYVKDTGIGIVPEKHQVIFERFIQADIEDRMAREGAGLGLAISKSYAELVNGKISMESKPGVGSIFYLTLPYDPKLTLHNQIVNNESKP</sequence>
<evidence type="ECO:0000259" key="10">
    <source>
        <dbReference type="PROSITE" id="PS50112"/>
    </source>
</evidence>
<evidence type="ECO:0000256" key="7">
    <source>
        <dbReference type="SAM" id="Coils"/>
    </source>
</evidence>
<dbReference type="InterPro" id="IPR005467">
    <property type="entry name" value="His_kinase_dom"/>
</dbReference>
<dbReference type="SUPFAM" id="SSF47384">
    <property type="entry name" value="Homodimeric domain of signal transducing histidine kinase"/>
    <property type="match status" value="1"/>
</dbReference>
<feature type="transmembrane region" description="Helical" evidence="8">
    <location>
        <begin position="31"/>
        <end position="49"/>
    </location>
</feature>
<dbReference type="InterPro" id="IPR036890">
    <property type="entry name" value="HATPase_C_sf"/>
</dbReference>
<evidence type="ECO:0000313" key="12">
    <source>
        <dbReference type="EMBL" id="OQD43493.1"/>
    </source>
</evidence>
<dbReference type="InterPro" id="IPR000014">
    <property type="entry name" value="PAS"/>
</dbReference>
<keyword evidence="8" id="KW-0812">Transmembrane</keyword>
<keyword evidence="8" id="KW-1133">Transmembrane helix</keyword>
<dbReference type="SMART" id="SM00086">
    <property type="entry name" value="PAC"/>
    <property type="match status" value="1"/>
</dbReference>
<dbReference type="EMBL" id="MTBC01000003">
    <property type="protein sequence ID" value="OQD43493.1"/>
    <property type="molecule type" value="Genomic_DNA"/>
</dbReference>
<dbReference type="InterPro" id="IPR003661">
    <property type="entry name" value="HisK_dim/P_dom"/>
</dbReference>
<accession>A0A1V6LTJ7</accession>
<evidence type="ECO:0000256" key="4">
    <source>
        <dbReference type="ARBA" id="ARBA00022679"/>
    </source>
</evidence>
<evidence type="ECO:0000313" key="13">
    <source>
        <dbReference type="Proteomes" id="UP000191680"/>
    </source>
</evidence>
<dbReference type="EC" id="2.7.13.3" evidence="2"/>
<feature type="transmembrane region" description="Helical" evidence="8">
    <location>
        <begin position="61"/>
        <end position="81"/>
    </location>
</feature>
<dbReference type="PROSITE" id="PS50109">
    <property type="entry name" value="HIS_KIN"/>
    <property type="match status" value="1"/>
</dbReference>
<feature type="domain" description="Histidine kinase" evidence="9">
    <location>
        <begin position="409"/>
        <end position="627"/>
    </location>
</feature>
<dbReference type="SUPFAM" id="SSF55874">
    <property type="entry name" value="ATPase domain of HSP90 chaperone/DNA topoisomerase II/histidine kinase"/>
    <property type="match status" value="1"/>
</dbReference>
<dbReference type="Gene3D" id="3.30.565.10">
    <property type="entry name" value="Histidine kinase-like ATPase, C-terminal domain"/>
    <property type="match status" value="1"/>
</dbReference>
<dbReference type="InterPro" id="IPR036097">
    <property type="entry name" value="HisK_dim/P_sf"/>
</dbReference>
<dbReference type="RefSeq" id="WP_080318569.1">
    <property type="nucleotide sequence ID" value="NZ_MTBC01000003.1"/>
</dbReference>
<dbReference type="InterPro" id="IPR000700">
    <property type="entry name" value="PAS-assoc_C"/>
</dbReference>
<keyword evidence="8" id="KW-0472">Membrane</keyword>
<dbReference type="PROSITE" id="PS50113">
    <property type="entry name" value="PAC"/>
    <property type="match status" value="1"/>
</dbReference>
<dbReference type="CDD" id="cd00082">
    <property type="entry name" value="HisKA"/>
    <property type="match status" value="1"/>
</dbReference>
<proteinExistence type="predicted"/>
<feature type="transmembrane region" description="Helical" evidence="8">
    <location>
        <begin position="6"/>
        <end position="24"/>
    </location>
</feature>
<dbReference type="OrthoDB" id="9796457at2"/>
<dbReference type="SUPFAM" id="SSF55785">
    <property type="entry name" value="PYP-like sensor domain (PAS domain)"/>
    <property type="match status" value="1"/>
</dbReference>
<evidence type="ECO:0000259" key="11">
    <source>
        <dbReference type="PROSITE" id="PS50113"/>
    </source>
</evidence>
<dbReference type="InterPro" id="IPR013655">
    <property type="entry name" value="PAS_fold_3"/>
</dbReference>
<feature type="transmembrane region" description="Helical" evidence="8">
    <location>
        <begin position="165"/>
        <end position="187"/>
    </location>
</feature>
<feature type="coiled-coil region" evidence="7">
    <location>
        <begin position="382"/>
        <end position="409"/>
    </location>
</feature>
<keyword evidence="4" id="KW-0808">Transferase</keyword>
<feature type="domain" description="PAS" evidence="10">
    <location>
        <begin position="266"/>
        <end position="336"/>
    </location>
</feature>
<dbReference type="FunFam" id="3.30.450.20:FF:000099">
    <property type="entry name" value="Sensory box sensor histidine kinase"/>
    <property type="match status" value="1"/>
</dbReference>
<dbReference type="PANTHER" id="PTHR43711">
    <property type="entry name" value="TWO-COMPONENT HISTIDINE KINASE"/>
    <property type="match status" value="1"/>
</dbReference>
<gene>
    <name evidence="12" type="ORF">BUL40_06585</name>
</gene>
<dbReference type="InterPro" id="IPR048533">
    <property type="entry name" value="VUPS"/>
</dbReference>